<dbReference type="WBParaSite" id="SSTP_0000111200.1">
    <property type="protein sequence ID" value="SSTP_0000111200.1"/>
    <property type="gene ID" value="SSTP_0000111200"/>
</dbReference>
<evidence type="ECO:0000313" key="3">
    <source>
        <dbReference type="WBParaSite" id="TCONS_00005961.p1"/>
    </source>
</evidence>
<keyword evidence="1" id="KW-1185">Reference proteome</keyword>
<dbReference type="AlphaFoldDB" id="A0A0K0DV44"/>
<proteinExistence type="predicted"/>
<evidence type="ECO:0000313" key="2">
    <source>
        <dbReference type="WBParaSite" id="SSTP_0000111200.1"/>
    </source>
</evidence>
<dbReference type="Proteomes" id="UP000035681">
    <property type="component" value="Unplaced"/>
</dbReference>
<organism evidence="2">
    <name type="scientific">Strongyloides stercoralis</name>
    <name type="common">Threadworm</name>
    <dbReference type="NCBI Taxonomy" id="6248"/>
    <lineage>
        <taxon>Eukaryota</taxon>
        <taxon>Metazoa</taxon>
        <taxon>Ecdysozoa</taxon>
        <taxon>Nematoda</taxon>
        <taxon>Chromadorea</taxon>
        <taxon>Rhabditida</taxon>
        <taxon>Tylenchina</taxon>
        <taxon>Panagrolaimomorpha</taxon>
        <taxon>Strongyloidoidea</taxon>
        <taxon>Strongyloididae</taxon>
        <taxon>Strongyloides</taxon>
    </lineage>
</organism>
<accession>A0A0K0DV44</accession>
<dbReference type="WBParaSite" id="TCONS_00005961.p1">
    <property type="protein sequence ID" value="TCONS_00005961.p1"/>
    <property type="gene ID" value="XLOC_004167"/>
</dbReference>
<reference evidence="2" key="1">
    <citation type="submission" date="2015-08" db="UniProtKB">
        <authorList>
            <consortium name="WormBaseParasite"/>
        </authorList>
    </citation>
    <scope>IDENTIFICATION</scope>
</reference>
<name>A0A0K0DV44_STRER</name>
<sequence length="380" mass="43989">MDKVQWRGFRQVSVAHDIRKKEKISRKLSDPVKLKVEQEETTNKLILELIRRTSIVKHTNSLDTVKMDIKNVEKFEIFNNEKKDKKLKQLSTIELYDCLQNNKIDENVIYTLTRRTNSPKQIAQILQTASRLYEKDKLKKQSLITANWLSKFETLDFLLTTRSSVISKQVIPRRCLSENTLDVLLKSNTFARKGYRSKLNSTGTPKSVSPTDDKVFFDANNNVTNSSRSSGNFKEKKRVSFSAPTSSLVISNIDNNNRNKIMRPIVKKESQPNSEYPLCHMDYESFKAWRRGSKMSNETLKDSDSSTNKLSLIKKCFKKNIPFNVTRVVTKEKKNVTESDKEVKIQKAYPNTDKKSRISNFKVICCQSFIKCFRTNINAV</sequence>
<evidence type="ECO:0000313" key="1">
    <source>
        <dbReference type="Proteomes" id="UP000035681"/>
    </source>
</evidence>
<protein>
    <submittedName>
        <fullName evidence="2 3">HTH CENPB-type domain-containing protein</fullName>
    </submittedName>
</protein>